<evidence type="ECO:0000256" key="5">
    <source>
        <dbReference type="ARBA" id="ARBA00022801"/>
    </source>
</evidence>
<evidence type="ECO:0000256" key="2">
    <source>
        <dbReference type="ARBA" id="ARBA00022487"/>
    </source>
</evidence>
<keyword evidence="7" id="KW-1015">Disulfide bond</keyword>
<organism evidence="9 10">
    <name type="scientific">Alteromonas gilva</name>
    <dbReference type="NCBI Taxonomy" id="2987522"/>
    <lineage>
        <taxon>Bacteria</taxon>
        <taxon>Pseudomonadati</taxon>
        <taxon>Pseudomonadota</taxon>
        <taxon>Gammaproteobacteria</taxon>
        <taxon>Alteromonadales</taxon>
        <taxon>Alteromonadaceae</taxon>
        <taxon>Alteromonas/Salinimonas group</taxon>
        <taxon>Alteromonas</taxon>
    </lineage>
</organism>
<gene>
    <name evidence="9" type="ORF">OIK42_02530</name>
</gene>
<feature type="chain" id="PRO_5045053855" evidence="8">
    <location>
        <begin position="24"/>
        <end position="517"/>
    </location>
</feature>
<comment type="caution">
    <text evidence="9">The sequence shown here is derived from an EMBL/GenBank/DDBJ whole genome shotgun (WGS) entry which is preliminary data.</text>
</comment>
<dbReference type="RefSeq" id="WP_273638107.1">
    <property type="nucleotide sequence ID" value="NZ_JAQQXP010000001.1"/>
</dbReference>
<evidence type="ECO:0000256" key="7">
    <source>
        <dbReference type="ARBA" id="ARBA00023157"/>
    </source>
</evidence>
<dbReference type="Pfam" id="PF07519">
    <property type="entry name" value="Tannase"/>
    <property type="match status" value="2"/>
</dbReference>
<dbReference type="EMBL" id="JAQQXP010000001">
    <property type="protein sequence ID" value="MDC8829630.1"/>
    <property type="molecule type" value="Genomic_DNA"/>
</dbReference>
<keyword evidence="2" id="KW-0719">Serine esterase</keyword>
<dbReference type="InterPro" id="IPR011118">
    <property type="entry name" value="Tannase/feruloyl_esterase"/>
</dbReference>
<evidence type="ECO:0000256" key="3">
    <source>
        <dbReference type="ARBA" id="ARBA00022723"/>
    </source>
</evidence>
<accession>A0ABT5KXY2</accession>
<sequence>MNRLIIGLAALALAGCEANDVNASDAAATENACAALAGLDITNTNIISAAEKPAGPFNVGAGPASTSVALPAHCYVEGISNQRTGADGKTYGLGFALAMPADWNGRFLFQGGGGLNGTVHPPLGGNAAGDTPALARGFAVISTDGGHKGQGGFDASFMADQQAALDFTGQSVAKVTELGKEIVKTYYGQAAHHTYISGCSTGGRESMLAAQRYPMLFDGAVVGAPAMRTGNSNFALRKAVVAFNQVAPLDDEGNPQVSRAFSPAERRAVHDGLLAQCDALDGLADGVVANVRGCDFDPNLLVCDDNDTDSCLSQAQANAIDEAFAPLVNSAGFEIYPAFPVDTGMIEGGMTYIPGDNFFSPGASAKQIEIDIDAEDAQLRNDPMQARTDSYRWTNFSTFLNRGGKIVFYHGVSDAWFSAYDTLGFYQRASDANEGWSDASRYYHVPGMGHCAGGANTYDSFDLLSAVVDWVENGQAPRDVIASRTKPEPASRKLCAYPEHPHYTGGDATSADSYECR</sequence>
<proteinExistence type="inferred from homology"/>
<keyword evidence="10" id="KW-1185">Reference proteome</keyword>
<evidence type="ECO:0000313" key="9">
    <source>
        <dbReference type="EMBL" id="MDC8829630.1"/>
    </source>
</evidence>
<keyword evidence="3" id="KW-0479">Metal-binding</keyword>
<feature type="signal peptide" evidence="8">
    <location>
        <begin position="1"/>
        <end position="23"/>
    </location>
</feature>
<evidence type="ECO:0000256" key="1">
    <source>
        <dbReference type="ARBA" id="ARBA00006249"/>
    </source>
</evidence>
<dbReference type="PROSITE" id="PS51257">
    <property type="entry name" value="PROKAR_LIPOPROTEIN"/>
    <property type="match status" value="1"/>
</dbReference>
<evidence type="ECO:0000256" key="6">
    <source>
        <dbReference type="ARBA" id="ARBA00022837"/>
    </source>
</evidence>
<reference evidence="9 10" key="1">
    <citation type="submission" date="2022-10" db="EMBL/GenBank/DDBJ databases">
        <title>Alteromonas sp. chi3 Genome sequencing.</title>
        <authorList>
            <person name="Park S."/>
        </authorList>
    </citation>
    <scope>NUCLEOTIDE SEQUENCE [LARGE SCALE GENOMIC DNA]</scope>
    <source>
        <strain evidence="10">chi3</strain>
    </source>
</reference>
<dbReference type="SUPFAM" id="SSF53474">
    <property type="entry name" value="alpha/beta-Hydrolases"/>
    <property type="match status" value="1"/>
</dbReference>
<keyword evidence="4 8" id="KW-0732">Signal</keyword>
<protein>
    <submittedName>
        <fullName evidence="9">DUF6351 family protein</fullName>
    </submittedName>
</protein>
<comment type="similarity">
    <text evidence="1">Belongs to the tannase family.</text>
</comment>
<name>A0ABT5KXY2_9ALTE</name>
<dbReference type="PANTHER" id="PTHR33938">
    <property type="entry name" value="FERULOYL ESTERASE B-RELATED"/>
    <property type="match status" value="1"/>
</dbReference>
<keyword evidence="5" id="KW-0378">Hydrolase</keyword>
<dbReference type="InterPro" id="IPR029058">
    <property type="entry name" value="AB_hydrolase_fold"/>
</dbReference>
<keyword evidence="6" id="KW-0106">Calcium</keyword>
<dbReference type="PANTHER" id="PTHR33938:SF15">
    <property type="entry name" value="FERULOYL ESTERASE B-RELATED"/>
    <property type="match status" value="1"/>
</dbReference>
<dbReference type="Proteomes" id="UP001218788">
    <property type="component" value="Unassembled WGS sequence"/>
</dbReference>
<evidence type="ECO:0000256" key="8">
    <source>
        <dbReference type="SAM" id="SignalP"/>
    </source>
</evidence>
<evidence type="ECO:0000313" key="10">
    <source>
        <dbReference type="Proteomes" id="UP001218788"/>
    </source>
</evidence>
<evidence type="ECO:0000256" key="4">
    <source>
        <dbReference type="ARBA" id="ARBA00022729"/>
    </source>
</evidence>
<dbReference type="Gene3D" id="3.40.50.1820">
    <property type="entry name" value="alpha/beta hydrolase"/>
    <property type="match status" value="1"/>
</dbReference>